<evidence type="ECO:0000313" key="10">
    <source>
        <dbReference type="Proteomes" id="UP000002051"/>
    </source>
</evidence>
<reference evidence="9" key="3">
    <citation type="submission" date="2015-04" db="UniProtKB">
        <authorList>
            <consortium name="EnsemblPlants"/>
        </authorList>
    </citation>
    <scope>IDENTIFICATION</scope>
    <source>
        <strain evidence="9">cv. Jemalong A17</strain>
    </source>
</reference>
<dbReference type="Pfam" id="PF00010">
    <property type="entry name" value="HLH"/>
    <property type="match status" value="1"/>
</dbReference>
<feature type="compositionally biased region" description="Basic and acidic residues" evidence="6">
    <location>
        <begin position="1"/>
        <end position="11"/>
    </location>
</feature>
<gene>
    <name evidence="9" type="primary">11431276</name>
    <name evidence="8" type="ordered locus">MTR_1g072530</name>
</gene>
<dbReference type="STRING" id="3880.G7IEF8"/>
<dbReference type="Proteomes" id="UP000002051">
    <property type="component" value="Unassembled WGS sequence"/>
</dbReference>
<reference evidence="8 10" key="1">
    <citation type="journal article" date="2011" name="Nature">
        <title>The Medicago genome provides insight into the evolution of rhizobial symbioses.</title>
        <authorList>
            <person name="Young N.D."/>
            <person name="Debelle F."/>
            <person name="Oldroyd G.E."/>
            <person name="Geurts R."/>
            <person name="Cannon S.B."/>
            <person name="Udvardi M.K."/>
            <person name="Benedito V.A."/>
            <person name="Mayer K.F."/>
            <person name="Gouzy J."/>
            <person name="Schoof H."/>
            <person name="Van de Peer Y."/>
            <person name="Proost S."/>
            <person name="Cook D.R."/>
            <person name="Meyers B.C."/>
            <person name="Spannagl M."/>
            <person name="Cheung F."/>
            <person name="De Mita S."/>
            <person name="Krishnakumar V."/>
            <person name="Gundlach H."/>
            <person name="Zhou S."/>
            <person name="Mudge J."/>
            <person name="Bharti A.K."/>
            <person name="Murray J.D."/>
            <person name="Naoumkina M.A."/>
            <person name="Rosen B."/>
            <person name="Silverstein K.A."/>
            <person name="Tang H."/>
            <person name="Rombauts S."/>
            <person name="Zhao P.X."/>
            <person name="Zhou P."/>
            <person name="Barbe V."/>
            <person name="Bardou P."/>
            <person name="Bechner M."/>
            <person name="Bellec A."/>
            <person name="Berger A."/>
            <person name="Berges H."/>
            <person name="Bidwell S."/>
            <person name="Bisseling T."/>
            <person name="Choisne N."/>
            <person name="Couloux A."/>
            <person name="Denny R."/>
            <person name="Deshpande S."/>
            <person name="Dai X."/>
            <person name="Doyle J.J."/>
            <person name="Dudez A.M."/>
            <person name="Farmer A.D."/>
            <person name="Fouteau S."/>
            <person name="Franken C."/>
            <person name="Gibelin C."/>
            <person name="Gish J."/>
            <person name="Goldstein S."/>
            <person name="Gonzalez A.J."/>
            <person name="Green P.J."/>
            <person name="Hallab A."/>
            <person name="Hartog M."/>
            <person name="Hua A."/>
            <person name="Humphray S.J."/>
            <person name="Jeong D.H."/>
            <person name="Jing Y."/>
            <person name="Jocker A."/>
            <person name="Kenton S.M."/>
            <person name="Kim D.J."/>
            <person name="Klee K."/>
            <person name="Lai H."/>
            <person name="Lang C."/>
            <person name="Lin S."/>
            <person name="Macmil S.L."/>
            <person name="Magdelenat G."/>
            <person name="Matthews L."/>
            <person name="McCorrison J."/>
            <person name="Monaghan E.L."/>
            <person name="Mun J.H."/>
            <person name="Najar F.Z."/>
            <person name="Nicholson C."/>
            <person name="Noirot C."/>
            <person name="O'Bleness M."/>
            <person name="Paule C.R."/>
            <person name="Poulain J."/>
            <person name="Prion F."/>
            <person name="Qin B."/>
            <person name="Qu C."/>
            <person name="Retzel E.F."/>
            <person name="Riddle C."/>
            <person name="Sallet E."/>
            <person name="Samain S."/>
            <person name="Samson N."/>
            <person name="Sanders I."/>
            <person name="Saurat O."/>
            <person name="Scarpelli C."/>
            <person name="Schiex T."/>
            <person name="Segurens B."/>
            <person name="Severin A.J."/>
            <person name="Sherrier D.J."/>
            <person name="Shi R."/>
            <person name="Sims S."/>
            <person name="Singer S.R."/>
            <person name="Sinharoy S."/>
            <person name="Sterck L."/>
            <person name="Viollet A."/>
            <person name="Wang B.B."/>
            <person name="Wang K."/>
            <person name="Wang M."/>
            <person name="Wang X."/>
            <person name="Warfsmann J."/>
            <person name="Weissenbach J."/>
            <person name="White D.D."/>
            <person name="White J.D."/>
            <person name="Wiley G.B."/>
            <person name="Wincker P."/>
            <person name="Xing Y."/>
            <person name="Yang L."/>
            <person name="Yao Z."/>
            <person name="Ying F."/>
            <person name="Zhai J."/>
            <person name="Zhou L."/>
            <person name="Zuber A."/>
            <person name="Denarie J."/>
            <person name="Dixon R.A."/>
            <person name="May G.D."/>
            <person name="Schwartz D.C."/>
            <person name="Rogers J."/>
            <person name="Quetier F."/>
            <person name="Town C.D."/>
            <person name="Roe B.A."/>
        </authorList>
    </citation>
    <scope>NUCLEOTIDE SEQUENCE [LARGE SCALE GENOMIC DNA]</scope>
    <source>
        <strain evidence="8">A17</strain>
        <strain evidence="9 10">cv. Jemalong A17</strain>
    </source>
</reference>
<keyword evidence="10" id="KW-1185">Reference proteome</keyword>
<dbReference type="GO" id="GO:0046983">
    <property type="term" value="F:protein dimerization activity"/>
    <property type="evidence" value="ECO:0007669"/>
    <property type="project" value="InterPro"/>
</dbReference>
<dbReference type="AlphaFoldDB" id="G7IEF8"/>
<dbReference type="InterPro" id="IPR011598">
    <property type="entry name" value="bHLH_dom"/>
</dbReference>
<evidence type="ECO:0000259" key="7">
    <source>
        <dbReference type="PROSITE" id="PS50888"/>
    </source>
</evidence>
<dbReference type="SUPFAM" id="SSF47459">
    <property type="entry name" value="HLH, helix-loop-helix DNA-binding domain"/>
    <property type="match status" value="1"/>
</dbReference>
<evidence type="ECO:0000256" key="1">
    <source>
        <dbReference type="ARBA" id="ARBA00004123"/>
    </source>
</evidence>
<keyword evidence="2" id="KW-0805">Transcription regulation</keyword>
<name>G7IEF8_MEDTR</name>
<dbReference type="InterPro" id="IPR045239">
    <property type="entry name" value="bHLH95_bHLH"/>
</dbReference>
<evidence type="ECO:0000313" key="8">
    <source>
        <dbReference type="EMBL" id="AES60927.1"/>
    </source>
</evidence>
<dbReference type="GO" id="GO:0005634">
    <property type="term" value="C:nucleus"/>
    <property type="evidence" value="ECO:0000318"/>
    <property type="project" value="GO_Central"/>
</dbReference>
<dbReference type="ExpressionAtlas" id="G7IEF8">
    <property type="expression patterns" value="differential"/>
</dbReference>
<sequence length="325" mass="36272">MEGESNNKENSSKLASYEAEGTSNHDVSEEHHIQNQYFGRSGIEWNFLPKLPQNNYVEYLSESSCYLPNTATTAEYNMIGNSHYHTLGSSSSSFNDPGKADFGFKLIDSSSHDFGVRKRAGLWRSDEGEEEAHKFETGSSQNLHYAEGHATWTPDSVGDKQYGSQFDHMGVVAAPSLLPNPKSGGSSTKQKSEKTRYSDRQRRQRIADNLKALHELLPTPHVGSQAYILDDIIDYVKYLQIQVKELSGSKLQADSNSIPLVFHEGYGHYIKEQVLNEPLEEIMGNLLEVNSAATCQLLENKGLVLLPIALVDELNQAMQWLNQAS</sequence>
<dbReference type="OrthoDB" id="1627850at2759"/>
<feature type="domain" description="BHLH" evidence="7">
    <location>
        <begin position="190"/>
        <end position="239"/>
    </location>
</feature>
<dbReference type="EMBL" id="CM001217">
    <property type="protein sequence ID" value="AES60927.1"/>
    <property type="molecule type" value="Genomic_DNA"/>
</dbReference>
<dbReference type="PROSITE" id="PS50888">
    <property type="entry name" value="BHLH"/>
    <property type="match status" value="1"/>
</dbReference>
<dbReference type="CDD" id="cd11393">
    <property type="entry name" value="bHLH_AtbHLH_like"/>
    <property type="match status" value="1"/>
</dbReference>
<proteinExistence type="predicted"/>
<reference evidence="8 10" key="2">
    <citation type="journal article" date="2014" name="BMC Genomics">
        <title>An improved genome release (version Mt4.0) for the model legume Medicago truncatula.</title>
        <authorList>
            <person name="Tang H."/>
            <person name="Krishnakumar V."/>
            <person name="Bidwell S."/>
            <person name="Rosen B."/>
            <person name="Chan A."/>
            <person name="Zhou S."/>
            <person name="Gentzbittel L."/>
            <person name="Childs K.L."/>
            <person name="Yandell M."/>
            <person name="Gundlach H."/>
            <person name="Mayer K.F."/>
            <person name="Schwartz D.C."/>
            <person name="Town C.D."/>
        </authorList>
    </citation>
    <scope>GENOME REANNOTATION</scope>
    <source>
        <strain evidence="9 10">cv. Jemalong A17</strain>
    </source>
</reference>
<dbReference type="KEGG" id="mtr:11431276"/>
<evidence type="ECO:0000256" key="5">
    <source>
        <dbReference type="ARBA" id="ARBA00023242"/>
    </source>
</evidence>
<evidence type="ECO:0000256" key="2">
    <source>
        <dbReference type="ARBA" id="ARBA00023015"/>
    </source>
</evidence>
<organism evidence="8 10">
    <name type="scientific">Medicago truncatula</name>
    <name type="common">Barrel medic</name>
    <name type="synonym">Medicago tribuloides</name>
    <dbReference type="NCBI Taxonomy" id="3880"/>
    <lineage>
        <taxon>Eukaryota</taxon>
        <taxon>Viridiplantae</taxon>
        <taxon>Streptophyta</taxon>
        <taxon>Embryophyta</taxon>
        <taxon>Tracheophyta</taxon>
        <taxon>Spermatophyta</taxon>
        <taxon>Magnoliopsida</taxon>
        <taxon>eudicotyledons</taxon>
        <taxon>Gunneridae</taxon>
        <taxon>Pentapetalae</taxon>
        <taxon>rosids</taxon>
        <taxon>fabids</taxon>
        <taxon>Fabales</taxon>
        <taxon>Fabaceae</taxon>
        <taxon>Papilionoideae</taxon>
        <taxon>50 kb inversion clade</taxon>
        <taxon>NPAAA clade</taxon>
        <taxon>Hologalegina</taxon>
        <taxon>IRL clade</taxon>
        <taxon>Trifolieae</taxon>
        <taxon>Medicago</taxon>
    </lineage>
</organism>
<evidence type="ECO:0000313" key="9">
    <source>
        <dbReference type="EnsemblPlants" id="AES60927"/>
    </source>
</evidence>
<feature type="compositionally biased region" description="Basic and acidic residues" evidence="6">
    <location>
        <begin position="190"/>
        <end position="202"/>
    </location>
</feature>
<evidence type="ECO:0000256" key="4">
    <source>
        <dbReference type="ARBA" id="ARBA00023163"/>
    </source>
</evidence>
<feature type="region of interest" description="Disordered" evidence="6">
    <location>
        <begin position="1"/>
        <end position="27"/>
    </location>
</feature>
<dbReference type="GO" id="GO:0000981">
    <property type="term" value="F:DNA-binding transcription factor activity, RNA polymerase II-specific"/>
    <property type="evidence" value="ECO:0000318"/>
    <property type="project" value="GO_Central"/>
</dbReference>
<accession>G7IEF8</accession>
<keyword evidence="3 8" id="KW-0238">DNA-binding</keyword>
<dbReference type="Gene3D" id="4.10.280.10">
    <property type="entry name" value="Helix-loop-helix DNA-binding domain"/>
    <property type="match status" value="1"/>
</dbReference>
<dbReference type="SMART" id="SM00353">
    <property type="entry name" value="HLH"/>
    <property type="match status" value="1"/>
</dbReference>
<keyword evidence="5" id="KW-0539">Nucleus</keyword>
<dbReference type="eggNOG" id="ENOG502RY75">
    <property type="taxonomic scope" value="Eukaryota"/>
</dbReference>
<dbReference type="PANTHER" id="PTHR16223:SF109">
    <property type="entry name" value="BHLH DOMAIN-CONTAINING PROTEIN"/>
    <property type="match status" value="1"/>
</dbReference>
<keyword evidence="4" id="KW-0804">Transcription</keyword>
<dbReference type="PANTHER" id="PTHR16223">
    <property type="entry name" value="TRANSCRIPTION FACTOR BHLH83-RELATED"/>
    <property type="match status" value="1"/>
</dbReference>
<evidence type="ECO:0000256" key="6">
    <source>
        <dbReference type="SAM" id="MobiDB-lite"/>
    </source>
</evidence>
<feature type="region of interest" description="Disordered" evidence="6">
    <location>
        <begin position="174"/>
        <end position="202"/>
    </location>
</feature>
<dbReference type="InterPro" id="IPR045843">
    <property type="entry name" value="IND-like"/>
</dbReference>
<dbReference type="GO" id="GO:0000978">
    <property type="term" value="F:RNA polymerase II cis-regulatory region sequence-specific DNA binding"/>
    <property type="evidence" value="ECO:0000318"/>
    <property type="project" value="GO_Central"/>
</dbReference>
<dbReference type="GO" id="GO:0006357">
    <property type="term" value="P:regulation of transcription by RNA polymerase II"/>
    <property type="evidence" value="ECO:0000318"/>
    <property type="project" value="GO_Central"/>
</dbReference>
<evidence type="ECO:0000256" key="3">
    <source>
        <dbReference type="ARBA" id="ARBA00023125"/>
    </source>
</evidence>
<dbReference type="OMA" id="FHEGYGH"/>
<comment type="subcellular location">
    <subcellularLocation>
        <location evidence="1">Nucleus</location>
    </subcellularLocation>
</comment>
<dbReference type="InterPro" id="IPR036638">
    <property type="entry name" value="HLH_DNA-bd_sf"/>
</dbReference>
<dbReference type="PaxDb" id="3880-AES60927"/>
<protein>
    <submittedName>
        <fullName evidence="8">Helix loop helix DNA-binding domain protein</fullName>
    </submittedName>
</protein>
<dbReference type="EnsemblPlants" id="AES60927">
    <property type="protein sequence ID" value="AES60927"/>
    <property type="gene ID" value="MTR_1g072530"/>
</dbReference>